<evidence type="ECO:0008006" key="3">
    <source>
        <dbReference type="Google" id="ProtNLM"/>
    </source>
</evidence>
<name>A0A5J4TVB5_9EUKA</name>
<accession>A0A5J4TVB5</accession>
<organism evidence="1 2">
    <name type="scientific">Streblomastix strix</name>
    <dbReference type="NCBI Taxonomy" id="222440"/>
    <lineage>
        <taxon>Eukaryota</taxon>
        <taxon>Metamonada</taxon>
        <taxon>Preaxostyla</taxon>
        <taxon>Oxymonadida</taxon>
        <taxon>Streblomastigidae</taxon>
        <taxon>Streblomastix</taxon>
    </lineage>
</organism>
<reference evidence="1 2" key="1">
    <citation type="submission" date="2019-03" db="EMBL/GenBank/DDBJ databases">
        <title>Single cell metagenomics reveals metabolic interactions within the superorganism composed of flagellate Streblomastix strix and complex community of Bacteroidetes bacteria on its surface.</title>
        <authorList>
            <person name="Treitli S.C."/>
            <person name="Kolisko M."/>
            <person name="Husnik F."/>
            <person name="Keeling P."/>
            <person name="Hampl V."/>
        </authorList>
    </citation>
    <scope>NUCLEOTIDE SEQUENCE [LARGE SCALE GENOMIC DNA]</scope>
    <source>
        <strain evidence="1">ST1C</strain>
    </source>
</reference>
<evidence type="ECO:0000313" key="2">
    <source>
        <dbReference type="Proteomes" id="UP000324800"/>
    </source>
</evidence>
<sequence length="224" mass="25598">MTKRLCRQLHRFLKLLYEFSNVMIQANFYPQCFFSGTIIGLNKHGKVESRPISIPEPFDELISKTIAKIERQAYNKGIPETLNGEGKAWGGEKIIALIYSANDLQKITCQHNPDSELIIIQTDIIGAFNQFKKSQLLNKLQNDCDTSEIGPNFFHQSFAKPKIHHFFREQVIPINQTIEIPQSNSLSPSNFAIMAAQLMKNLNIEKFSDFEYREVAASIGNFIE</sequence>
<gene>
    <name evidence="1" type="ORF">EZS28_042962</name>
</gene>
<evidence type="ECO:0000313" key="1">
    <source>
        <dbReference type="EMBL" id="KAA6361511.1"/>
    </source>
</evidence>
<comment type="caution">
    <text evidence="1">The sequence shown here is derived from an EMBL/GenBank/DDBJ whole genome shotgun (WGS) entry which is preliminary data.</text>
</comment>
<proteinExistence type="predicted"/>
<dbReference type="Proteomes" id="UP000324800">
    <property type="component" value="Unassembled WGS sequence"/>
</dbReference>
<protein>
    <recommendedName>
        <fullName evidence="3">Reverse transcriptase domain-containing protein</fullName>
    </recommendedName>
</protein>
<dbReference type="EMBL" id="SNRW01025441">
    <property type="protein sequence ID" value="KAA6361511.1"/>
    <property type="molecule type" value="Genomic_DNA"/>
</dbReference>
<dbReference type="AlphaFoldDB" id="A0A5J4TVB5"/>